<gene>
    <name evidence="1" type="ORF">OED52_13625</name>
</gene>
<name>A0ACD4DCG7_9NOCA</name>
<evidence type="ECO:0000313" key="2">
    <source>
        <dbReference type="Proteomes" id="UP001156484"/>
    </source>
</evidence>
<proteinExistence type="predicted"/>
<organism evidence="1 2">
    <name type="scientific">Rhodococcus sacchari</name>
    <dbReference type="NCBI Taxonomy" id="2962047"/>
    <lineage>
        <taxon>Bacteria</taxon>
        <taxon>Bacillati</taxon>
        <taxon>Actinomycetota</taxon>
        <taxon>Actinomycetes</taxon>
        <taxon>Mycobacteriales</taxon>
        <taxon>Nocardiaceae</taxon>
        <taxon>Rhodococcus</taxon>
    </lineage>
</organism>
<dbReference type="Proteomes" id="UP001156484">
    <property type="component" value="Chromosome"/>
</dbReference>
<reference evidence="1" key="1">
    <citation type="submission" date="2022-10" db="EMBL/GenBank/DDBJ databases">
        <title>Rhodococcus ferula Z13 complete genome.</title>
        <authorList>
            <person name="Long X."/>
            <person name="Zang M."/>
        </authorList>
    </citation>
    <scope>NUCLEOTIDE SEQUENCE</scope>
    <source>
        <strain evidence="1">Z13</strain>
    </source>
</reference>
<accession>A0ACD4DCG7</accession>
<protein>
    <submittedName>
        <fullName evidence="1">Uncharacterized protein</fullName>
    </submittedName>
</protein>
<keyword evidence="2" id="KW-1185">Reference proteome</keyword>
<dbReference type="EMBL" id="CP107551">
    <property type="protein sequence ID" value="UYP17711.1"/>
    <property type="molecule type" value="Genomic_DNA"/>
</dbReference>
<evidence type="ECO:0000313" key="1">
    <source>
        <dbReference type="EMBL" id="UYP17711.1"/>
    </source>
</evidence>
<sequence length="156" mass="17428">MSAFQDDPAKIARDEAELAERKKRLGLDGADTPEVIEVTEDGQVATPTTVAVAEKEPWPHEILADFYGEDWEVRKPTEQALAGFTLASGKYVPQKLQNDLVGLFIRNHMSETSFERMYERLMDPDDPDFTPATLGEMMREIATLGRDQIEAGADRG</sequence>